<gene>
    <name evidence="1" type="ORF">EV384_0329</name>
</gene>
<comment type="caution">
    <text evidence="1">The sequence shown here is derived from an EMBL/GenBank/DDBJ whole genome shotgun (WGS) entry which is preliminary data.</text>
</comment>
<keyword evidence="2" id="KW-1185">Reference proteome</keyword>
<evidence type="ECO:0000313" key="2">
    <source>
        <dbReference type="Proteomes" id="UP000294114"/>
    </source>
</evidence>
<reference evidence="1 2" key="1">
    <citation type="submission" date="2019-02" db="EMBL/GenBank/DDBJ databases">
        <title>Sequencing the genomes of 1000 actinobacteria strains.</title>
        <authorList>
            <person name="Klenk H.-P."/>
        </authorList>
    </citation>
    <scope>NUCLEOTIDE SEQUENCE [LARGE SCALE GENOMIC DNA]</scope>
    <source>
        <strain evidence="1 2">DSM 45612</strain>
    </source>
</reference>
<accession>A0A4Q8B3B2</accession>
<dbReference type="EMBL" id="SHLD01000001">
    <property type="protein sequence ID" value="RZU71992.1"/>
    <property type="molecule type" value="Genomic_DNA"/>
</dbReference>
<organism evidence="1 2">
    <name type="scientific">Micromonospora kangleipakensis</name>
    <dbReference type="NCBI Taxonomy" id="1077942"/>
    <lineage>
        <taxon>Bacteria</taxon>
        <taxon>Bacillati</taxon>
        <taxon>Actinomycetota</taxon>
        <taxon>Actinomycetes</taxon>
        <taxon>Micromonosporales</taxon>
        <taxon>Micromonosporaceae</taxon>
        <taxon>Micromonospora</taxon>
    </lineage>
</organism>
<dbReference type="Proteomes" id="UP000294114">
    <property type="component" value="Unassembled WGS sequence"/>
</dbReference>
<evidence type="ECO:0000313" key="1">
    <source>
        <dbReference type="EMBL" id="RZU71992.1"/>
    </source>
</evidence>
<dbReference type="AlphaFoldDB" id="A0A4Q8B3B2"/>
<sequence length="47" mass="5118">MAEVLAVGEAGCHECSARDDFVWEDVAHEGCRLPQHQGEHAPDFIGP</sequence>
<proteinExistence type="predicted"/>
<name>A0A4Q8B3B2_9ACTN</name>
<protein>
    <submittedName>
        <fullName evidence="1">Uncharacterized protein</fullName>
    </submittedName>
</protein>